<comment type="subcellular location">
    <subcellularLocation>
        <location evidence="2">Cytoplasm</location>
    </subcellularLocation>
</comment>
<feature type="region of interest" description="Disordered" evidence="3">
    <location>
        <begin position="253"/>
        <end position="296"/>
    </location>
</feature>
<protein>
    <recommendedName>
        <fullName evidence="2">DNA polymerase IV</fullName>
        <shortName evidence="2">Pol IV</shortName>
        <ecNumber evidence="2">2.7.7.7</ecNumber>
    </recommendedName>
</protein>
<dbReference type="PANTHER" id="PTHR11076:SF33">
    <property type="entry name" value="DNA POLYMERASE KAPPA"/>
    <property type="match status" value="1"/>
</dbReference>
<keyword evidence="2" id="KW-0238">DNA-binding</keyword>
<dbReference type="Pfam" id="PF11799">
    <property type="entry name" value="IMS_C"/>
    <property type="match status" value="1"/>
</dbReference>
<name>A0A1H7IQW9_HALLR</name>
<feature type="binding site" evidence="2">
    <location>
        <position position="134"/>
    </location>
    <ligand>
        <name>Mg(2+)</name>
        <dbReference type="ChEBI" id="CHEBI:18420"/>
    </ligand>
</feature>
<dbReference type="Gene3D" id="3.40.1170.60">
    <property type="match status" value="1"/>
</dbReference>
<dbReference type="InterPro" id="IPR017961">
    <property type="entry name" value="DNA_pol_Y-fam_little_finger"/>
</dbReference>
<dbReference type="CDD" id="cd03586">
    <property type="entry name" value="PolY_Pol_IV_kappa"/>
    <property type="match status" value="1"/>
</dbReference>
<dbReference type="GO" id="GO:0042276">
    <property type="term" value="P:error-prone translesion synthesis"/>
    <property type="evidence" value="ECO:0007669"/>
    <property type="project" value="TreeGrafter"/>
</dbReference>
<dbReference type="NCBIfam" id="NF002677">
    <property type="entry name" value="PRK02406.1"/>
    <property type="match status" value="1"/>
</dbReference>
<keyword evidence="2" id="KW-0235">DNA replication</keyword>
<feature type="active site" evidence="2">
    <location>
        <position position="135"/>
    </location>
</feature>
<dbReference type="GO" id="GO:0005737">
    <property type="term" value="C:cytoplasm"/>
    <property type="evidence" value="ECO:0007669"/>
    <property type="project" value="UniProtKB-SubCell"/>
</dbReference>
<feature type="compositionally biased region" description="Basic and acidic residues" evidence="3">
    <location>
        <begin position="395"/>
        <end position="406"/>
    </location>
</feature>
<dbReference type="InterPro" id="IPR001126">
    <property type="entry name" value="UmuC"/>
</dbReference>
<feature type="compositionally biased region" description="Basic and acidic residues" evidence="3">
    <location>
        <begin position="416"/>
        <end position="470"/>
    </location>
</feature>
<comment type="cofactor">
    <cofactor evidence="2">
        <name>Mg(2+)</name>
        <dbReference type="ChEBI" id="CHEBI:18420"/>
    </cofactor>
    <text evidence="2">Binds 2 magnesium ions per subunit.</text>
</comment>
<dbReference type="Pfam" id="PF11798">
    <property type="entry name" value="IMS_HHH"/>
    <property type="match status" value="1"/>
</dbReference>
<feature type="domain" description="UmuC" evidence="4">
    <location>
        <begin position="19"/>
        <end position="223"/>
    </location>
</feature>
<evidence type="ECO:0000259" key="4">
    <source>
        <dbReference type="PROSITE" id="PS50173"/>
    </source>
</evidence>
<feature type="compositionally biased region" description="Polar residues" evidence="3">
    <location>
        <begin position="473"/>
        <end position="486"/>
    </location>
</feature>
<evidence type="ECO:0000313" key="5">
    <source>
        <dbReference type="EMBL" id="SEK64107.1"/>
    </source>
</evidence>
<dbReference type="InterPro" id="IPR050116">
    <property type="entry name" value="DNA_polymerase-Y"/>
</dbReference>
<accession>A0A1H7IQW9</accession>
<dbReference type="GO" id="GO:0003887">
    <property type="term" value="F:DNA-directed DNA polymerase activity"/>
    <property type="evidence" value="ECO:0007669"/>
    <property type="project" value="UniProtKB-UniRule"/>
</dbReference>
<evidence type="ECO:0000256" key="1">
    <source>
        <dbReference type="ARBA" id="ARBA00010945"/>
    </source>
</evidence>
<dbReference type="GO" id="GO:0003684">
    <property type="term" value="F:damaged DNA binding"/>
    <property type="evidence" value="ECO:0007669"/>
    <property type="project" value="InterPro"/>
</dbReference>
<dbReference type="Gene3D" id="3.30.70.270">
    <property type="match status" value="2"/>
</dbReference>
<dbReference type="Gene3D" id="3.30.1490.100">
    <property type="entry name" value="DNA polymerase, Y-family, little finger domain"/>
    <property type="match status" value="1"/>
</dbReference>
<feature type="region of interest" description="Disordered" evidence="3">
    <location>
        <begin position="380"/>
        <end position="486"/>
    </location>
</feature>
<dbReference type="PROSITE" id="PS50173">
    <property type="entry name" value="UMUC"/>
    <property type="match status" value="1"/>
</dbReference>
<dbReference type="HAMAP" id="MF_01113">
    <property type="entry name" value="DNApol_IV"/>
    <property type="match status" value="1"/>
</dbReference>
<dbReference type="InterPro" id="IPR043502">
    <property type="entry name" value="DNA/RNA_pol_sf"/>
</dbReference>
<dbReference type="InterPro" id="IPR024728">
    <property type="entry name" value="PolY_HhH_motif"/>
</dbReference>
<dbReference type="InterPro" id="IPR022880">
    <property type="entry name" value="DNApol_IV"/>
</dbReference>
<keyword evidence="2" id="KW-0460">Magnesium</keyword>
<evidence type="ECO:0000256" key="2">
    <source>
        <dbReference type="HAMAP-Rule" id="MF_01113"/>
    </source>
</evidence>
<keyword evidence="2" id="KW-0234">DNA repair</keyword>
<dbReference type="SUPFAM" id="SSF100879">
    <property type="entry name" value="Lesion bypass DNA polymerase (Y-family), little finger domain"/>
    <property type="match status" value="1"/>
</dbReference>
<dbReference type="InterPro" id="IPR043128">
    <property type="entry name" value="Rev_trsase/Diguanyl_cyclase"/>
</dbReference>
<evidence type="ECO:0000313" key="6">
    <source>
        <dbReference type="Proteomes" id="UP000183894"/>
    </source>
</evidence>
<feature type="compositionally biased region" description="Basic and acidic residues" evidence="3">
    <location>
        <begin position="256"/>
        <end position="271"/>
    </location>
</feature>
<organism evidence="5 6">
    <name type="scientific">Haloferax larsenii</name>
    <dbReference type="NCBI Taxonomy" id="302484"/>
    <lineage>
        <taxon>Archaea</taxon>
        <taxon>Methanobacteriati</taxon>
        <taxon>Methanobacteriota</taxon>
        <taxon>Stenosarchaea group</taxon>
        <taxon>Halobacteria</taxon>
        <taxon>Halobacteriales</taxon>
        <taxon>Haloferacaceae</taxon>
        <taxon>Haloferax</taxon>
    </lineage>
</organism>
<dbReference type="OrthoDB" id="372207at2157"/>
<dbReference type="GO" id="GO:0006281">
    <property type="term" value="P:DNA repair"/>
    <property type="evidence" value="ECO:0007669"/>
    <property type="project" value="UniProtKB-UniRule"/>
</dbReference>
<keyword evidence="2" id="KW-0548">Nucleotidyltransferase</keyword>
<dbReference type="InterPro" id="IPR036775">
    <property type="entry name" value="DNA_pol_Y-fam_lit_finger_sf"/>
</dbReference>
<dbReference type="Proteomes" id="UP000183894">
    <property type="component" value="Unassembled WGS sequence"/>
</dbReference>
<comment type="subunit">
    <text evidence="2">Monomer.</text>
</comment>
<comment type="function">
    <text evidence="2">Poorly processive, error-prone DNA polymerase involved in untargeted mutagenesis. Copies undamaged DNA at stalled replication forks, which arise in vivo from mismatched or misaligned primer ends. These misaligned primers can be extended by PolIV. Exhibits no 3'-5' exonuclease (proofreading) activity. May be involved in translesional synthesis.</text>
</comment>
<keyword evidence="2" id="KW-0227">DNA damage</keyword>
<keyword evidence="2" id="KW-0515">Mutator protein</keyword>
<dbReference type="AlphaFoldDB" id="A0A1H7IQW9"/>
<reference evidence="5 6" key="1">
    <citation type="submission" date="2016-10" db="EMBL/GenBank/DDBJ databases">
        <authorList>
            <person name="de Groot N.N."/>
        </authorList>
    </citation>
    <scope>NUCLEOTIDE SEQUENCE [LARGE SCALE GENOMIC DNA]</scope>
    <source>
        <strain evidence="5 6">CDM_5</strain>
    </source>
</reference>
<keyword evidence="2" id="KW-0239">DNA-directed DNA polymerase</keyword>
<keyword evidence="2" id="KW-0479">Metal-binding</keyword>
<keyword evidence="2" id="KW-0963">Cytoplasm</keyword>
<dbReference type="RefSeq" id="WP_074792400.1">
    <property type="nucleotide sequence ID" value="NZ_FOAD01000001.1"/>
</dbReference>
<comment type="similarity">
    <text evidence="1 2">Belongs to the DNA polymerase type-Y family.</text>
</comment>
<sequence length="486" mass="52633">MAGETLPGTETDDRSDSIVLHVDMDCFYAACERLREPELRGEPLVVGMGYEAGEGHGAVATASYEARTFGVESAQPISAALDRLPRIEDLGPDDDPDAAGYYRPVDLDFYKDVAADVKEILHDCADVVREVSIDEAYLDVTARTAWDYAPSGDRTLAEGFARYVKQRIEREVGVTASIGVAPNMSTAKIASDFDKPDGLVVVPPGEVRSFLAPIPVDEIHGVGPVTARELRSLDIETAEDLADADVSTLESRFGSRGRELAERANGDDDRAVTPTGRPKSLSRESAFTDPTDDPEAKRDVVRTLAADVADRARSRGAMYRTIGIKVVVPPFDINTRARSLPGPVDEPELVTDVALDLLDTEFETETVRKLGVRVSNLSFSSADQSSLDGWESADDEKNGSSEREGGQESSQGTQREVGEGLQREVGEGPQREDGKGPQREDNRGSQQDDRAPDDSAHDDSAHDDSAHDNHTSNSKPRGQSSLVEFD</sequence>
<dbReference type="EMBL" id="FOAD01000001">
    <property type="protein sequence ID" value="SEK64107.1"/>
    <property type="molecule type" value="Genomic_DNA"/>
</dbReference>
<feature type="binding site" evidence="2">
    <location>
        <position position="23"/>
    </location>
    <ligand>
        <name>Mg(2+)</name>
        <dbReference type="ChEBI" id="CHEBI:18420"/>
    </ligand>
</feature>
<dbReference type="EC" id="2.7.7.7" evidence="2"/>
<dbReference type="PANTHER" id="PTHR11076">
    <property type="entry name" value="DNA REPAIR POLYMERASE UMUC / TRANSFERASE FAMILY MEMBER"/>
    <property type="match status" value="1"/>
</dbReference>
<dbReference type="GO" id="GO:0000287">
    <property type="term" value="F:magnesium ion binding"/>
    <property type="evidence" value="ECO:0007669"/>
    <property type="project" value="UniProtKB-UniRule"/>
</dbReference>
<dbReference type="GO" id="GO:0006261">
    <property type="term" value="P:DNA-templated DNA replication"/>
    <property type="evidence" value="ECO:0007669"/>
    <property type="project" value="UniProtKB-UniRule"/>
</dbReference>
<feature type="site" description="Substrate discrimination" evidence="2">
    <location>
        <position position="28"/>
    </location>
</feature>
<dbReference type="SUPFAM" id="SSF56672">
    <property type="entry name" value="DNA/RNA polymerases"/>
    <property type="match status" value="1"/>
</dbReference>
<dbReference type="Gene3D" id="1.10.150.20">
    <property type="entry name" value="5' to 3' exonuclease, C-terminal subdomain"/>
    <property type="match status" value="1"/>
</dbReference>
<gene>
    <name evidence="2" type="primary">dbh</name>
    <name evidence="5" type="ORF">SAMN04488691_101968</name>
</gene>
<keyword evidence="2" id="KW-0808">Transferase</keyword>
<dbReference type="Pfam" id="PF00817">
    <property type="entry name" value="IMS"/>
    <property type="match status" value="1"/>
</dbReference>
<evidence type="ECO:0000256" key="3">
    <source>
        <dbReference type="SAM" id="MobiDB-lite"/>
    </source>
</evidence>
<comment type="catalytic activity">
    <reaction evidence="2">
        <text>DNA(n) + a 2'-deoxyribonucleoside 5'-triphosphate = DNA(n+1) + diphosphate</text>
        <dbReference type="Rhea" id="RHEA:22508"/>
        <dbReference type="Rhea" id="RHEA-COMP:17339"/>
        <dbReference type="Rhea" id="RHEA-COMP:17340"/>
        <dbReference type="ChEBI" id="CHEBI:33019"/>
        <dbReference type="ChEBI" id="CHEBI:61560"/>
        <dbReference type="ChEBI" id="CHEBI:173112"/>
        <dbReference type="EC" id="2.7.7.7"/>
    </reaction>
</comment>
<proteinExistence type="inferred from homology"/>